<dbReference type="CDD" id="cd07247">
    <property type="entry name" value="SgaA_N_like"/>
    <property type="match status" value="1"/>
</dbReference>
<evidence type="ECO:0000313" key="2">
    <source>
        <dbReference type="EMBL" id="TXB66899.1"/>
    </source>
</evidence>
<sequence>MDSTTNALNWFEIPALDIERSKKFYETIFDIEMTLMDMGDEKLALFPFEPGTGKASGAIATGEYHKPSDKGTFVYLNANPTMDNVLAKVEAAGGKILQPKFSIGENGFVAYIQDTEGSVVGIHSMR</sequence>
<dbReference type="Gene3D" id="3.10.180.10">
    <property type="entry name" value="2,3-Dihydroxybiphenyl 1,2-Dioxygenase, domain 1"/>
    <property type="match status" value="1"/>
</dbReference>
<dbReference type="EMBL" id="VOOS01000001">
    <property type="protein sequence ID" value="TXB66899.1"/>
    <property type="molecule type" value="Genomic_DNA"/>
</dbReference>
<reference evidence="2 3" key="1">
    <citation type="submission" date="2019-08" db="EMBL/GenBank/DDBJ databases">
        <title>Genome of Vicingus serpentipes NCIMB 15042.</title>
        <authorList>
            <person name="Bowman J.P."/>
        </authorList>
    </citation>
    <scope>NUCLEOTIDE SEQUENCE [LARGE SCALE GENOMIC DNA]</scope>
    <source>
        <strain evidence="2 3">NCIMB 15042</strain>
    </source>
</reference>
<name>A0A5C6RYM4_9FLAO</name>
<evidence type="ECO:0000259" key="1">
    <source>
        <dbReference type="PROSITE" id="PS51819"/>
    </source>
</evidence>
<evidence type="ECO:0000313" key="3">
    <source>
        <dbReference type="Proteomes" id="UP000321721"/>
    </source>
</evidence>
<feature type="domain" description="VOC" evidence="1">
    <location>
        <begin position="7"/>
        <end position="125"/>
    </location>
</feature>
<dbReference type="InterPro" id="IPR029068">
    <property type="entry name" value="Glyas_Bleomycin-R_OHBP_Dase"/>
</dbReference>
<keyword evidence="3" id="KW-1185">Reference proteome</keyword>
<organism evidence="2 3">
    <name type="scientific">Vicingus serpentipes</name>
    <dbReference type="NCBI Taxonomy" id="1926625"/>
    <lineage>
        <taxon>Bacteria</taxon>
        <taxon>Pseudomonadati</taxon>
        <taxon>Bacteroidota</taxon>
        <taxon>Flavobacteriia</taxon>
        <taxon>Flavobacteriales</taxon>
        <taxon>Vicingaceae</taxon>
        <taxon>Vicingus</taxon>
    </lineage>
</organism>
<accession>A0A5C6RYM4</accession>
<dbReference type="PROSITE" id="PS51819">
    <property type="entry name" value="VOC"/>
    <property type="match status" value="1"/>
</dbReference>
<dbReference type="InterPro" id="IPR052164">
    <property type="entry name" value="Anthracycline_SecMetBiosynth"/>
</dbReference>
<dbReference type="InterPro" id="IPR004360">
    <property type="entry name" value="Glyas_Fos-R_dOase_dom"/>
</dbReference>
<dbReference type="RefSeq" id="WP_147097942.1">
    <property type="nucleotide sequence ID" value="NZ_VOOS01000001.1"/>
</dbReference>
<protein>
    <submittedName>
        <fullName evidence="2">VOC family protein</fullName>
    </submittedName>
</protein>
<dbReference type="Pfam" id="PF00903">
    <property type="entry name" value="Glyoxalase"/>
    <property type="match status" value="1"/>
</dbReference>
<dbReference type="AlphaFoldDB" id="A0A5C6RYM4"/>
<comment type="caution">
    <text evidence="2">The sequence shown here is derived from an EMBL/GenBank/DDBJ whole genome shotgun (WGS) entry which is preliminary data.</text>
</comment>
<proteinExistence type="predicted"/>
<dbReference type="Proteomes" id="UP000321721">
    <property type="component" value="Unassembled WGS sequence"/>
</dbReference>
<dbReference type="PANTHER" id="PTHR33993:SF2">
    <property type="entry name" value="VOC DOMAIN-CONTAINING PROTEIN"/>
    <property type="match status" value="1"/>
</dbReference>
<dbReference type="OrthoDB" id="9804235at2"/>
<gene>
    <name evidence="2" type="ORF">FRY74_01580</name>
</gene>
<dbReference type="SUPFAM" id="SSF54593">
    <property type="entry name" value="Glyoxalase/Bleomycin resistance protein/Dihydroxybiphenyl dioxygenase"/>
    <property type="match status" value="1"/>
</dbReference>
<dbReference type="InterPro" id="IPR037523">
    <property type="entry name" value="VOC_core"/>
</dbReference>
<dbReference type="PANTHER" id="PTHR33993">
    <property type="entry name" value="GLYOXALASE-RELATED"/>
    <property type="match status" value="1"/>
</dbReference>